<dbReference type="EMBL" id="CZBM01000001">
    <property type="protein sequence ID" value="CUP51033.1"/>
    <property type="molecule type" value="Genomic_DNA"/>
</dbReference>
<dbReference type="AlphaFoldDB" id="A0A174NQY0"/>
<dbReference type="RefSeq" id="WP_057327586.1">
    <property type="nucleotide sequence ID" value="NZ_CZBM01000001.1"/>
</dbReference>
<proteinExistence type="predicted"/>
<protein>
    <submittedName>
        <fullName evidence="1">Uncharacterized protein</fullName>
    </submittedName>
</protein>
<evidence type="ECO:0000313" key="2">
    <source>
        <dbReference type="Proteomes" id="UP000095332"/>
    </source>
</evidence>
<gene>
    <name evidence="1" type="ORF">ERS852560_00154</name>
</gene>
<evidence type="ECO:0000313" key="1">
    <source>
        <dbReference type="EMBL" id="CUP51033.1"/>
    </source>
</evidence>
<name>A0A174NQY0_PARDI</name>
<reference evidence="1 2" key="1">
    <citation type="submission" date="2015-09" db="EMBL/GenBank/DDBJ databases">
        <authorList>
            <consortium name="Pathogen Informatics"/>
        </authorList>
    </citation>
    <scope>NUCLEOTIDE SEQUENCE [LARGE SCALE GENOMIC DNA]</scope>
    <source>
        <strain evidence="1 2">2789STDY5834948</strain>
    </source>
</reference>
<sequence>MAKEKQGQPEVTPVPITEQEPAFLAQYRAAYPECLKFHVTGDNLVFLSHEYDKAVSHQKTVGKGELKTY</sequence>
<accession>A0A174NQY0</accession>
<organism evidence="1 2">
    <name type="scientific">Parabacteroides distasonis</name>
    <dbReference type="NCBI Taxonomy" id="823"/>
    <lineage>
        <taxon>Bacteria</taxon>
        <taxon>Pseudomonadati</taxon>
        <taxon>Bacteroidota</taxon>
        <taxon>Bacteroidia</taxon>
        <taxon>Bacteroidales</taxon>
        <taxon>Tannerellaceae</taxon>
        <taxon>Parabacteroides</taxon>
    </lineage>
</organism>
<dbReference type="Proteomes" id="UP000095332">
    <property type="component" value="Unassembled WGS sequence"/>
</dbReference>